<evidence type="ECO:0000259" key="1">
    <source>
        <dbReference type="SMART" id="SM00181"/>
    </source>
</evidence>
<dbReference type="SMART" id="SM00181">
    <property type="entry name" value="EGF"/>
    <property type="match status" value="8"/>
</dbReference>
<sequence length="512" mass="56442">MDVTHLIQIVKFVLLISKEIVPSAKKIQENGQISTVEYVLTVIQLVRVGNVIGRLVFVHHVVHSMCTTTHRNKVVLHVYNLIHYALYVLPILQEYVLHVLLCQPCNTNCSSFCDTKTGMCEKCAINHVPTNPISTTCVSCSDFDKNCYTCVKDMRICSICKPNMFPDVNGICKACDSSCNGDCNTSTGQCISCKPQYVHNIINMSQCFPCTTFDVKCLTCASDYSPKCVTCQDYYYPVTNGKCIPCSEGCAKCDTTNGRCIDCQTNYVFTNPQSQRCEYCDIFDRNCLTCSSSFDRICVTCKNTENYPQRGLCKPCDLTCGGSCDSTNGTCITCKKDFVFKLPQTTTCESCTTFDAKCSSESGSCSSDFTRKCNKCIANNYPDSTGMCINCDTSCGGQCDTTNGICTSCSPNHVFYATKTIICQPCESFDRNCERCSSTFERKCEFCKAGYHVGTNGICILCDPTCNNKCESPSGNCTGCIQDYVMNGTKVLHVINTIPTVYHAVLMGRGIV</sequence>
<evidence type="ECO:0000313" key="3">
    <source>
        <dbReference type="Proteomes" id="UP000014680"/>
    </source>
</evidence>
<keyword evidence="3" id="KW-1185">Reference proteome</keyword>
<dbReference type="RefSeq" id="XP_004256418.1">
    <property type="nucleotide sequence ID" value="XM_004256370.1"/>
</dbReference>
<dbReference type="EMBL" id="KB206596">
    <property type="protein sequence ID" value="ELP89647.1"/>
    <property type="molecule type" value="Genomic_DNA"/>
</dbReference>
<gene>
    <name evidence="2" type="ORF">EIN_202120</name>
</gene>
<evidence type="ECO:0000313" key="2">
    <source>
        <dbReference type="EMBL" id="ELP89647.1"/>
    </source>
</evidence>
<dbReference type="AlphaFoldDB" id="A0A0A1U936"/>
<organism evidence="2 3">
    <name type="scientific">Entamoeba invadens IP1</name>
    <dbReference type="NCBI Taxonomy" id="370355"/>
    <lineage>
        <taxon>Eukaryota</taxon>
        <taxon>Amoebozoa</taxon>
        <taxon>Evosea</taxon>
        <taxon>Archamoebae</taxon>
        <taxon>Mastigamoebida</taxon>
        <taxon>Entamoebidae</taxon>
        <taxon>Entamoeba</taxon>
    </lineage>
</organism>
<dbReference type="InterPro" id="IPR052798">
    <property type="entry name" value="Giardia_VSA"/>
</dbReference>
<feature type="domain" description="EGF-like" evidence="1">
    <location>
        <begin position="425"/>
        <end position="460"/>
    </location>
</feature>
<dbReference type="OrthoDB" id="303891at2759"/>
<dbReference type="KEGG" id="eiv:EIN_202120"/>
<feature type="domain" description="EGF-like" evidence="1">
    <location>
        <begin position="104"/>
        <end position="138"/>
    </location>
</feature>
<dbReference type="InterPro" id="IPR006212">
    <property type="entry name" value="Furin_repeat"/>
</dbReference>
<name>A0A0A1U936_ENTIV</name>
<dbReference type="PANTHER" id="PTHR23275">
    <property type="entry name" value="CABRIOLET.-RELATED"/>
    <property type="match status" value="1"/>
</dbReference>
<accession>A0A0A1U936</accession>
<dbReference type="InterPro" id="IPR009030">
    <property type="entry name" value="Growth_fac_rcpt_cys_sf"/>
</dbReference>
<dbReference type="SUPFAM" id="SSF57184">
    <property type="entry name" value="Growth factor receptor domain"/>
    <property type="match status" value="3"/>
</dbReference>
<feature type="domain" description="EGF-like" evidence="1">
    <location>
        <begin position="461"/>
        <end position="490"/>
    </location>
</feature>
<feature type="domain" description="EGF-like" evidence="1">
    <location>
        <begin position="315"/>
        <end position="349"/>
    </location>
</feature>
<dbReference type="SMART" id="SM00261">
    <property type="entry name" value="FU"/>
    <property type="match status" value="4"/>
</dbReference>
<dbReference type="GeneID" id="14888622"/>
<proteinExistence type="predicted"/>
<dbReference type="VEuPathDB" id="AmoebaDB:EIN_202120"/>
<protein>
    <recommendedName>
        <fullName evidence="1">EGF-like domain-containing protein</fullName>
    </recommendedName>
</protein>
<feature type="domain" description="EGF-like" evidence="1">
    <location>
        <begin position="390"/>
        <end position="424"/>
    </location>
</feature>
<dbReference type="PANTHER" id="PTHR23275:SF100">
    <property type="entry name" value="EGF-LIKE DOMAIN-CONTAINING PROTEIN"/>
    <property type="match status" value="1"/>
</dbReference>
<dbReference type="InterPro" id="IPR000742">
    <property type="entry name" value="EGF"/>
</dbReference>
<feature type="domain" description="EGF-like" evidence="1">
    <location>
        <begin position="139"/>
        <end position="173"/>
    </location>
</feature>
<dbReference type="Proteomes" id="UP000014680">
    <property type="component" value="Unassembled WGS sequence"/>
</dbReference>
<reference evidence="2 3" key="1">
    <citation type="submission" date="2012-10" db="EMBL/GenBank/DDBJ databases">
        <authorList>
            <person name="Zafar N."/>
            <person name="Inman J."/>
            <person name="Hall N."/>
            <person name="Lorenzi H."/>
            <person name="Caler E."/>
        </authorList>
    </citation>
    <scope>NUCLEOTIDE SEQUENCE [LARGE SCALE GENOMIC DNA]</scope>
    <source>
        <strain evidence="2 3">IP1</strain>
    </source>
</reference>
<feature type="domain" description="EGF-like" evidence="1">
    <location>
        <begin position="209"/>
        <end position="244"/>
    </location>
</feature>
<feature type="domain" description="EGF-like" evidence="1">
    <location>
        <begin position="245"/>
        <end position="278"/>
    </location>
</feature>